<reference evidence="1 2" key="1">
    <citation type="submission" date="2020-01" db="EMBL/GenBank/DDBJ databases">
        <authorList>
            <person name="Lee S.D."/>
        </authorList>
    </citation>
    <scope>NUCLEOTIDE SEQUENCE [LARGE SCALE GENOMIC DNA]</scope>
    <source>
        <strain evidence="1 2">Lac-M11</strain>
    </source>
</reference>
<gene>
    <name evidence="1" type="ORF">GW579_16210</name>
</gene>
<organism evidence="1 2">
    <name type="scientific">Rahnella contaminans</name>
    <dbReference type="NCBI Taxonomy" id="2703882"/>
    <lineage>
        <taxon>Bacteria</taxon>
        <taxon>Pseudomonadati</taxon>
        <taxon>Pseudomonadota</taxon>
        <taxon>Gammaproteobacteria</taxon>
        <taxon>Enterobacterales</taxon>
        <taxon>Yersiniaceae</taxon>
        <taxon>Rahnella</taxon>
    </lineage>
</organism>
<sequence>MMSLLTGQAVHWQSAWTPPPYTVQAWRGISSVMFSKILEPVWWCCRCPDPVVTVRRNSVYWLAHLVQEPGPAAEKLWIDAVKARYQMQTNSTLGHEADAFLVQVFQDYVALYDLYRKGKDKAKNS</sequence>
<evidence type="ECO:0000313" key="1">
    <source>
        <dbReference type="EMBL" id="NGX88622.1"/>
    </source>
</evidence>
<name>A0A6M2B7F9_9GAMM</name>
<keyword evidence="2" id="KW-1185">Reference proteome</keyword>
<comment type="caution">
    <text evidence="1">The sequence shown here is derived from an EMBL/GenBank/DDBJ whole genome shotgun (WGS) entry which is preliminary data.</text>
</comment>
<dbReference type="EMBL" id="JAADJS010000003">
    <property type="protein sequence ID" value="NGX88622.1"/>
    <property type="molecule type" value="Genomic_DNA"/>
</dbReference>
<dbReference type="AlphaFoldDB" id="A0A6M2B7F9"/>
<protein>
    <submittedName>
        <fullName evidence="1">Uncharacterized protein</fullName>
    </submittedName>
</protein>
<evidence type="ECO:0000313" key="2">
    <source>
        <dbReference type="Proteomes" id="UP000476696"/>
    </source>
</evidence>
<accession>A0A6M2B7F9</accession>
<dbReference type="Proteomes" id="UP000476696">
    <property type="component" value="Unassembled WGS sequence"/>
</dbReference>
<reference evidence="1 2" key="2">
    <citation type="submission" date="2020-03" db="EMBL/GenBank/DDBJ databases">
        <title>Rahnella aceri sp. nov., isoated from traditional Jeju Makgeolli.</title>
        <authorList>
            <person name="Kim I.S."/>
            <person name="Jeon D."/>
        </authorList>
    </citation>
    <scope>NUCLEOTIDE SEQUENCE [LARGE SCALE GENOMIC DNA]</scope>
    <source>
        <strain evidence="1 2">Lac-M11</strain>
    </source>
</reference>
<proteinExistence type="predicted"/>